<sequence length="122" mass="13171">MRILIVDDYAPLMALLAAVLDHDPDHEVDTATDGREALHKVTAMGYDLVVMGLRLREVDGPDCLSVIRKLRPHQKVLVLADAVDEGTAATLRGLGVRPDAVMAGPRDRKALAQRIGAMLKGP</sequence>
<dbReference type="AlphaFoldDB" id="A0A1F6CBJ7"/>
<protein>
    <recommendedName>
        <fullName evidence="7">Response regulatory domain-containing protein</fullName>
    </recommendedName>
</protein>
<dbReference type="SUPFAM" id="SSF52172">
    <property type="entry name" value="CheY-like"/>
    <property type="match status" value="1"/>
</dbReference>
<feature type="domain" description="Response regulatory" evidence="7">
    <location>
        <begin position="2"/>
        <end position="119"/>
    </location>
</feature>
<dbReference type="Pfam" id="PF00072">
    <property type="entry name" value="Response_reg"/>
    <property type="match status" value="1"/>
</dbReference>
<dbReference type="InterPro" id="IPR039420">
    <property type="entry name" value="WalR-like"/>
</dbReference>
<evidence type="ECO:0000259" key="7">
    <source>
        <dbReference type="PROSITE" id="PS50110"/>
    </source>
</evidence>
<dbReference type="GO" id="GO:0005829">
    <property type="term" value="C:cytosol"/>
    <property type="evidence" value="ECO:0007669"/>
    <property type="project" value="TreeGrafter"/>
</dbReference>
<keyword evidence="3" id="KW-0805">Transcription regulation</keyword>
<keyword evidence="2" id="KW-0902">Two-component regulatory system</keyword>
<dbReference type="PANTHER" id="PTHR48111:SF1">
    <property type="entry name" value="TWO-COMPONENT RESPONSE REGULATOR ORR33"/>
    <property type="match status" value="1"/>
</dbReference>
<name>A0A1F6CBJ7_HANXR</name>
<dbReference type="PANTHER" id="PTHR48111">
    <property type="entry name" value="REGULATOR OF RPOS"/>
    <property type="match status" value="1"/>
</dbReference>
<dbReference type="GO" id="GO:0032993">
    <property type="term" value="C:protein-DNA complex"/>
    <property type="evidence" value="ECO:0007669"/>
    <property type="project" value="TreeGrafter"/>
</dbReference>
<evidence type="ECO:0000313" key="9">
    <source>
        <dbReference type="Proteomes" id="UP000178606"/>
    </source>
</evidence>
<comment type="caution">
    <text evidence="6">Lacks conserved residue(s) required for the propagation of feature annotation.</text>
</comment>
<keyword evidence="4" id="KW-0238">DNA-binding</keyword>
<dbReference type="PROSITE" id="PS50110">
    <property type="entry name" value="RESPONSE_REGULATORY"/>
    <property type="match status" value="1"/>
</dbReference>
<evidence type="ECO:0000256" key="5">
    <source>
        <dbReference type="ARBA" id="ARBA00023163"/>
    </source>
</evidence>
<evidence type="ECO:0000313" key="8">
    <source>
        <dbReference type="EMBL" id="OGG46595.1"/>
    </source>
</evidence>
<dbReference type="GO" id="GO:0000976">
    <property type="term" value="F:transcription cis-regulatory region binding"/>
    <property type="evidence" value="ECO:0007669"/>
    <property type="project" value="TreeGrafter"/>
</dbReference>
<accession>A0A1F6CBJ7</accession>
<dbReference type="InterPro" id="IPR011006">
    <property type="entry name" value="CheY-like_superfamily"/>
</dbReference>
<evidence type="ECO:0000256" key="4">
    <source>
        <dbReference type="ARBA" id="ARBA00023125"/>
    </source>
</evidence>
<keyword evidence="5" id="KW-0804">Transcription</keyword>
<evidence type="ECO:0000256" key="6">
    <source>
        <dbReference type="PROSITE-ProRule" id="PRU00169"/>
    </source>
</evidence>
<proteinExistence type="predicted"/>
<dbReference type="GO" id="GO:0000156">
    <property type="term" value="F:phosphorelay response regulator activity"/>
    <property type="evidence" value="ECO:0007669"/>
    <property type="project" value="TreeGrafter"/>
</dbReference>
<evidence type="ECO:0000256" key="2">
    <source>
        <dbReference type="ARBA" id="ARBA00023012"/>
    </source>
</evidence>
<dbReference type="Gene3D" id="3.40.50.2300">
    <property type="match status" value="1"/>
</dbReference>
<dbReference type="GO" id="GO:0006355">
    <property type="term" value="P:regulation of DNA-templated transcription"/>
    <property type="evidence" value="ECO:0007669"/>
    <property type="project" value="TreeGrafter"/>
</dbReference>
<evidence type="ECO:0000256" key="3">
    <source>
        <dbReference type="ARBA" id="ARBA00023015"/>
    </source>
</evidence>
<comment type="caution">
    <text evidence="8">The sequence shown here is derived from an EMBL/GenBank/DDBJ whole genome shotgun (WGS) entry which is preliminary data.</text>
</comment>
<dbReference type="EMBL" id="MFKF01000297">
    <property type="protein sequence ID" value="OGG46595.1"/>
    <property type="molecule type" value="Genomic_DNA"/>
</dbReference>
<keyword evidence="1" id="KW-0597">Phosphoprotein</keyword>
<gene>
    <name evidence="8" type="ORF">A3F84_00560</name>
</gene>
<dbReference type="SMART" id="SM00448">
    <property type="entry name" value="REC"/>
    <property type="match status" value="1"/>
</dbReference>
<reference evidence="8 9" key="1">
    <citation type="journal article" date="2016" name="Nat. Commun.">
        <title>Thousands of microbial genomes shed light on interconnected biogeochemical processes in an aquifer system.</title>
        <authorList>
            <person name="Anantharaman K."/>
            <person name="Brown C.T."/>
            <person name="Hug L.A."/>
            <person name="Sharon I."/>
            <person name="Castelle C.J."/>
            <person name="Probst A.J."/>
            <person name="Thomas B.C."/>
            <person name="Singh A."/>
            <person name="Wilkins M.J."/>
            <person name="Karaoz U."/>
            <person name="Brodie E.L."/>
            <person name="Williams K.H."/>
            <person name="Hubbard S.S."/>
            <person name="Banfield J.F."/>
        </authorList>
    </citation>
    <scope>NUCLEOTIDE SEQUENCE [LARGE SCALE GENOMIC DNA]</scope>
    <source>
        <strain evidence="9">RIFCSPLOWO2_12_FULL_64_10</strain>
    </source>
</reference>
<dbReference type="InterPro" id="IPR001789">
    <property type="entry name" value="Sig_transdc_resp-reg_receiver"/>
</dbReference>
<evidence type="ECO:0000256" key="1">
    <source>
        <dbReference type="ARBA" id="ARBA00022553"/>
    </source>
</evidence>
<dbReference type="Proteomes" id="UP000178606">
    <property type="component" value="Unassembled WGS sequence"/>
</dbReference>
<organism evidence="8 9">
    <name type="scientific">Handelsmanbacteria sp. (strain RIFCSPLOWO2_12_FULL_64_10)</name>
    <dbReference type="NCBI Taxonomy" id="1817868"/>
    <lineage>
        <taxon>Bacteria</taxon>
        <taxon>Candidatus Handelsmaniibacteriota</taxon>
    </lineage>
</organism>